<dbReference type="RefSeq" id="WP_148811707.1">
    <property type="nucleotide sequence ID" value="NZ_CP043046.1"/>
</dbReference>
<reference evidence="1 2" key="1">
    <citation type="submission" date="2019-08" db="EMBL/GenBank/DDBJ databases">
        <title>Amphibian skin-associated Pigmentiphaga: genome sequence and occurrence across geography and hosts.</title>
        <authorList>
            <person name="Bletz M.C."/>
            <person name="Bunk B."/>
            <person name="Sproeer C."/>
            <person name="Biwer P."/>
            <person name="Reiter S."/>
            <person name="Rabemananjara F.C.E."/>
            <person name="Schulz S."/>
            <person name="Overmann J."/>
            <person name="Vences M."/>
        </authorList>
    </citation>
    <scope>NUCLEOTIDE SEQUENCE [LARGE SCALE GENOMIC DNA]</scope>
    <source>
        <strain evidence="1 2">Mada1488</strain>
    </source>
</reference>
<dbReference type="Pfam" id="PF07103">
    <property type="entry name" value="DUF1365"/>
    <property type="match status" value="1"/>
</dbReference>
<protein>
    <submittedName>
        <fullName evidence="1">DUF1365 domain-containing protein</fullName>
    </submittedName>
</protein>
<dbReference type="PANTHER" id="PTHR33973">
    <property type="entry name" value="OS07G0153300 PROTEIN"/>
    <property type="match status" value="1"/>
</dbReference>
<keyword evidence="2" id="KW-1185">Reference proteome</keyword>
<dbReference type="Proteomes" id="UP000325161">
    <property type="component" value="Chromosome"/>
</dbReference>
<dbReference type="InterPro" id="IPR010775">
    <property type="entry name" value="DUF1365"/>
</dbReference>
<evidence type="ECO:0000313" key="2">
    <source>
        <dbReference type="Proteomes" id="UP000325161"/>
    </source>
</evidence>
<dbReference type="KEGG" id="pacr:FXN63_00145"/>
<dbReference type="AlphaFoldDB" id="A0A5C0AT24"/>
<name>A0A5C0AT24_9BURK</name>
<dbReference type="OrthoDB" id="9778801at2"/>
<accession>A0A5C0AT24</accession>
<dbReference type="PANTHER" id="PTHR33973:SF4">
    <property type="entry name" value="OS07G0153300 PROTEIN"/>
    <property type="match status" value="1"/>
</dbReference>
<sequence>MMDRAELIVGQVMHERFRPVRHRFAYPVFYVRVDLARLGEIGNRWFGVNRRRPLSVRTADYGPRDGSDLLVWMRGVLNEANLPADGPVYLQTFPRVFGHVFNPVSFWYCHDAQGRLRAMMAEVNNTFGEHHRYLLSGPADAPIGPDTVLSCRKVFHVSPFCQVEGGYRFRFRDIGDRRFAGIDYHDAEGLLIRTAMGGRVQSFTAANLRRALFAQPLFTLGVVARIHWQALRLWMRKVPFYRKPAAPSNSLSHGVPQEKNQ</sequence>
<evidence type="ECO:0000313" key="1">
    <source>
        <dbReference type="EMBL" id="QEI04423.1"/>
    </source>
</evidence>
<proteinExistence type="predicted"/>
<organism evidence="1 2">
    <name type="scientific">Pigmentiphaga aceris</name>
    <dbReference type="NCBI Taxonomy" id="1940612"/>
    <lineage>
        <taxon>Bacteria</taxon>
        <taxon>Pseudomonadati</taxon>
        <taxon>Pseudomonadota</taxon>
        <taxon>Betaproteobacteria</taxon>
        <taxon>Burkholderiales</taxon>
        <taxon>Alcaligenaceae</taxon>
        <taxon>Pigmentiphaga</taxon>
    </lineage>
</organism>
<gene>
    <name evidence="1" type="ORF">FXN63_00145</name>
</gene>
<dbReference type="EMBL" id="CP043046">
    <property type="protein sequence ID" value="QEI04423.1"/>
    <property type="molecule type" value="Genomic_DNA"/>
</dbReference>